<comment type="similarity">
    <text evidence="3">Belongs to the FPP/GGPP synthase family.</text>
</comment>
<evidence type="ECO:0000256" key="2">
    <source>
        <dbReference type="ARBA" id="ARBA00022842"/>
    </source>
</evidence>
<dbReference type="RefSeq" id="WP_321395200.1">
    <property type="nucleotide sequence ID" value="NZ_CP139487.1"/>
</dbReference>
<dbReference type="GO" id="GO:0046872">
    <property type="term" value="F:metal ion binding"/>
    <property type="evidence" value="ECO:0007669"/>
    <property type="project" value="UniProtKB-KW"/>
</dbReference>
<dbReference type="Pfam" id="PF00348">
    <property type="entry name" value="polyprenyl_synt"/>
    <property type="match status" value="1"/>
</dbReference>
<gene>
    <name evidence="4" type="ORF">SOO65_00010</name>
</gene>
<evidence type="ECO:0000256" key="3">
    <source>
        <dbReference type="RuleBase" id="RU004466"/>
    </source>
</evidence>
<keyword evidence="1" id="KW-0479">Metal-binding</keyword>
<accession>A0AAX4HPK9</accession>
<dbReference type="SUPFAM" id="SSF48576">
    <property type="entry name" value="Terpenoid synthases"/>
    <property type="match status" value="1"/>
</dbReference>
<evidence type="ECO:0000313" key="4">
    <source>
        <dbReference type="EMBL" id="WPU65132.1"/>
    </source>
</evidence>
<evidence type="ECO:0000313" key="5">
    <source>
        <dbReference type="Proteomes" id="UP001324634"/>
    </source>
</evidence>
<keyword evidence="2" id="KW-0460">Magnesium</keyword>
<dbReference type="SFLD" id="SFLDS00005">
    <property type="entry name" value="Isoprenoid_Synthase_Type_I"/>
    <property type="match status" value="1"/>
</dbReference>
<dbReference type="InterPro" id="IPR000092">
    <property type="entry name" value="Polyprenyl_synt"/>
</dbReference>
<keyword evidence="3" id="KW-0808">Transferase</keyword>
<dbReference type="Proteomes" id="UP001324634">
    <property type="component" value="Chromosome"/>
</dbReference>
<dbReference type="EMBL" id="CP139487">
    <property type="protein sequence ID" value="WPU65132.1"/>
    <property type="molecule type" value="Genomic_DNA"/>
</dbReference>
<dbReference type="PANTHER" id="PTHR12001">
    <property type="entry name" value="GERANYLGERANYL PYROPHOSPHATE SYNTHASE"/>
    <property type="match status" value="1"/>
</dbReference>
<evidence type="ECO:0000256" key="1">
    <source>
        <dbReference type="ARBA" id="ARBA00022723"/>
    </source>
</evidence>
<sequence>MNDISKIFPETGAWEKLLALNNPCDLNTVLGKSLIDPVNDFFQKPGKNIRPRLVELGYRLAFDSDPVEIPEEDIQKLKLAGHIVELIHGGSLIVDDIQDGSHVRRNAPTFHLQHGLPVALNAGNWLYFWALGQIKELKLSNDSTQKLLDIILGLMIRAHFGQAVDLGTRIDEISQSDVEKTCYASMELKTGTLLCLALQLGAAVSNREPAMDLNALGNKLGFMLQLFDDFGNFAEEKKSSPSKRYEDLYNRRPTWAWAQASKLDSDTYSDFLSAIRQLPNEDQLEQWILQHEFINLMWLEARGSLTRARDEWRNQLHLSHPFALETLLDLCSLLEKSYVKKT</sequence>
<dbReference type="GO" id="GO:0008299">
    <property type="term" value="P:isoprenoid biosynthetic process"/>
    <property type="evidence" value="ECO:0007669"/>
    <property type="project" value="InterPro"/>
</dbReference>
<dbReference type="InterPro" id="IPR008949">
    <property type="entry name" value="Isoprenoid_synthase_dom_sf"/>
</dbReference>
<dbReference type="PANTHER" id="PTHR12001:SF44">
    <property type="entry name" value="GERANYLGERANYL PYROPHOSPHATE SYNTHASE"/>
    <property type="match status" value="1"/>
</dbReference>
<reference evidence="4 5" key="1">
    <citation type="submission" date="2023-11" db="EMBL/GenBank/DDBJ databases">
        <title>Peredibacter starrii A3.12.</title>
        <authorList>
            <person name="Mitchell R.J."/>
        </authorList>
    </citation>
    <scope>NUCLEOTIDE SEQUENCE [LARGE SCALE GENOMIC DNA]</scope>
    <source>
        <strain evidence="4 5">A3.12</strain>
    </source>
</reference>
<protein>
    <submittedName>
        <fullName evidence="4">Polyprenyl synthetase family protein</fullName>
    </submittedName>
</protein>
<dbReference type="AlphaFoldDB" id="A0AAX4HPK9"/>
<organism evidence="4 5">
    <name type="scientific">Peredibacter starrii</name>
    <dbReference type="NCBI Taxonomy" id="28202"/>
    <lineage>
        <taxon>Bacteria</taxon>
        <taxon>Pseudomonadati</taxon>
        <taxon>Bdellovibrionota</taxon>
        <taxon>Bacteriovoracia</taxon>
        <taxon>Bacteriovoracales</taxon>
        <taxon>Bacteriovoracaceae</taxon>
        <taxon>Peredibacter</taxon>
    </lineage>
</organism>
<name>A0AAX4HPK9_9BACT</name>
<dbReference type="GO" id="GO:0004659">
    <property type="term" value="F:prenyltransferase activity"/>
    <property type="evidence" value="ECO:0007669"/>
    <property type="project" value="InterPro"/>
</dbReference>
<proteinExistence type="inferred from homology"/>
<keyword evidence="5" id="KW-1185">Reference proteome</keyword>
<dbReference type="KEGG" id="psti:SOO65_00010"/>
<dbReference type="Gene3D" id="1.10.600.10">
    <property type="entry name" value="Farnesyl Diphosphate Synthase"/>
    <property type="match status" value="1"/>
</dbReference>